<dbReference type="EMBL" id="VSSQ01086591">
    <property type="protein sequence ID" value="MPN33872.1"/>
    <property type="molecule type" value="Genomic_DNA"/>
</dbReference>
<accession>A0A645H6A0</accession>
<dbReference type="AlphaFoldDB" id="A0A645H6A0"/>
<evidence type="ECO:0000313" key="1">
    <source>
        <dbReference type="EMBL" id="MPN33872.1"/>
    </source>
</evidence>
<organism evidence="1">
    <name type="scientific">bioreactor metagenome</name>
    <dbReference type="NCBI Taxonomy" id="1076179"/>
    <lineage>
        <taxon>unclassified sequences</taxon>
        <taxon>metagenomes</taxon>
        <taxon>ecological metagenomes</taxon>
    </lineage>
</organism>
<sequence length="74" mass="7767">MGAQEVVEVHIAPDPATPVVEDDQGGEVTDAPGALFLKEVSADHSVGYRDDEGLGHDVSRTLAKKLADEQVIGN</sequence>
<name>A0A645H6A0_9ZZZZ</name>
<reference evidence="1" key="1">
    <citation type="submission" date="2019-08" db="EMBL/GenBank/DDBJ databases">
        <authorList>
            <person name="Kucharzyk K."/>
            <person name="Murdoch R.W."/>
            <person name="Higgins S."/>
            <person name="Loffler F."/>
        </authorList>
    </citation>
    <scope>NUCLEOTIDE SEQUENCE</scope>
</reference>
<proteinExistence type="predicted"/>
<comment type="caution">
    <text evidence="1">The sequence shown here is derived from an EMBL/GenBank/DDBJ whole genome shotgun (WGS) entry which is preliminary data.</text>
</comment>
<protein>
    <submittedName>
        <fullName evidence="1">Uncharacterized protein</fullName>
    </submittedName>
</protein>
<gene>
    <name evidence="1" type="ORF">SDC9_181364</name>
</gene>